<keyword evidence="4 10" id="KW-0812">Transmembrane</keyword>
<sequence length="420" mass="48543">MIYEGKTWSLIALMYHWIMHTSFGVLSILEIILGSGKLIERIEVLTSISGYALSFPKIYTLCTRGKEIRQLFSRFEDIHTEISKNVNTYVPWNTDEIWAYFLAHVFVNAMAFTCCLSLVLTASVQLAFTFQISACLKVLQGYFETLGPADQIIYQYHEIFIQIINDYNNIFSGAMYVETLGASLLPCGVLMTMIRNVKMGNYNQLALDAMKVFGCMFLFTITLSCGQEVNKQGPSKRILKYNTEVSAPLSFSLKNEGEENCEKLEINEINKQNENSYPCEKNENREEYRQDENKKDTNNAEEEKDLNKTEVYKVVNKKTKKINKKTVKKVGLSNAQTRSFNMKKKEFPKVEGLHESSYMSKWYEETPKVRRDLLMLMIRTTKPTTVNYRLFIIFDRECLAKVLQGLYSFLMMVINLDTDS</sequence>
<feature type="transmembrane region" description="Helical" evidence="10">
    <location>
        <begin position="12"/>
        <end position="33"/>
    </location>
</feature>
<evidence type="ECO:0000313" key="13">
    <source>
        <dbReference type="Proteomes" id="UP001461498"/>
    </source>
</evidence>
<feature type="compositionally biased region" description="Basic and acidic residues" evidence="11">
    <location>
        <begin position="280"/>
        <end position="298"/>
    </location>
</feature>
<dbReference type="AlphaFoldDB" id="A0AAW1DB30"/>
<evidence type="ECO:0000256" key="8">
    <source>
        <dbReference type="ARBA" id="ARBA00023170"/>
    </source>
</evidence>
<keyword evidence="9 10" id="KW-0807">Transducer</keyword>
<feature type="transmembrane region" description="Helical" evidence="10">
    <location>
        <begin position="174"/>
        <end position="193"/>
    </location>
</feature>
<evidence type="ECO:0000313" key="12">
    <source>
        <dbReference type="EMBL" id="KAK9505764.1"/>
    </source>
</evidence>
<keyword evidence="2" id="KW-1003">Cell membrane</keyword>
<dbReference type="GO" id="GO:0007165">
    <property type="term" value="P:signal transduction"/>
    <property type="evidence" value="ECO:0007669"/>
    <property type="project" value="UniProtKB-KW"/>
</dbReference>
<dbReference type="EMBL" id="JAPXFL010000006">
    <property type="protein sequence ID" value="KAK9505764.1"/>
    <property type="molecule type" value="Genomic_DNA"/>
</dbReference>
<name>A0AAW1DB30_9HEMI</name>
<feature type="region of interest" description="Disordered" evidence="11">
    <location>
        <begin position="275"/>
        <end position="304"/>
    </location>
</feature>
<evidence type="ECO:0000256" key="5">
    <source>
        <dbReference type="ARBA" id="ARBA00022725"/>
    </source>
</evidence>
<dbReference type="PANTHER" id="PTHR21137:SF35">
    <property type="entry name" value="ODORANT RECEPTOR 19A-RELATED"/>
    <property type="match status" value="1"/>
</dbReference>
<comment type="caution">
    <text evidence="10">Lacks conserved residue(s) required for the propagation of feature annotation.</text>
</comment>
<evidence type="ECO:0000256" key="7">
    <source>
        <dbReference type="ARBA" id="ARBA00023136"/>
    </source>
</evidence>
<evidence type="ECO:0000256" key="9">
    <source>
        <dbReference type="ARBA" id="ARBA00023224"/>
    </source>
</evidence>
<comment type="subcellular location">
    <subcellularLocation>
        <location evidence="1 10">Cell membrane</location>
        <topology evidence="1 10">Multi-pass membrane protein</topology>
    </subcellularLocation>
</comment>
<dbReference type="GO" id="GO:0005886">
    <property type="term" value="C:plasma membrane"/>
    <property type="evidence" value="ECO:0007669"/>
    <property type="project" value="UniProtKB-SubCell"/>
</dbReference>
<keyword evidence="8 10" id="KW-0675">Receptor</keyword>
<evidence type="ECO:0000256" key="6">
    <source>
        <dbReference type="ARBA" id="ARBA00022989"/>
    </source>
</evidence>
<protein>
    <recommendedName>
        <fullName evidence="10">Odorant receptor</fullName>
    </recommendedName>
</protein>
<accession>A0AAW1DB30</accession>
<keyword evidence="6 10" id="KW-1133">Transmembrane helix</keyword>
<evidence type="ECO:0000256" key="3">
    <source>
        <dbReference type="ARBA" id="ARBA00022606"/>
    </source>
</evidence>
<feature type="transmembrane region" description="Helical" evidence="10">
    <location>
        <begin position="97"/>
        <end position="120"/>
    </location>
</feature>
<keyword evidence="5 10" id="KW-0552">Olfaction</keyword>
<comment type="similarity">
    <text evidence="10">Belongs to the insect chemoreceptor superfamily. Heteromeric odorant receptor channel (TC 1.A.69) family.</text>
</comment>
<reference evidence="12 13" key="1">
    <citation type="submission" date="2022-12" db="EMBL/GenBank/DDBJ databases">
        <title>Chromosome-level genome assembly of true bugs.</title>
        <authorList>
            <person name="Ma L."/>
            <person name="Li H."/>
        </authorList>
    </citation>
    <scope>NUCLEOTIDE SEQUENCE [LARGE SCALE GENOMIC DNA]</scope>
    <source>
        <strain evidence="12">Lab_2022b</strain>
    </source>
</reference>
<evidence type="ECO:0000256" key="1">
    <source>
        <dbReference type="ARBA" id="ARBA00004651"/>
    </source>
</evidence>
<keyword evidence="7 10" id="KW-0472">Membrane</keyword>
<proteinExistence type="inferred from homology"/>
<keyword evidence="3 10" id="KW-0716">Sensory transduction</keyword>
<evidence type="ECO:0000256" key="10">
    <source>
        <dbReference type="RuleBase" id="RU351113"/>
    </source>
</evidence>
<organism evidence="12 13">
    <name type="scientific">Rhynocoris fuscipes</name>
    <dbReference type="NCBI Taxonomy" id="488301"/>
    <lineage>
        <taxon>Eukaryota</taxon>
        <taxon>Metazoa</taxon>
        <taxon>Ecdysozoa</taxon>
        <taxon>Arthropoda</taxon>
        <taxon>Hexapoda</taxon>
        <taxon>Insecta</taxon>
        <taxon>Pterygota</taxon>
        <taxon>Neoptera</taxon>
        <taxon>Paraneoptera</taxon>
        <taxon>Hemiptera</taxon>
        <taxon>Heteroptera</taxon>
        <taxon>Panheteroptera</taxon>
        <taxon>Cimicomorpha</taxon>
        <taxon>Reduviidae</taxon>
        <taxon>Harpactorinae</taxon>
        <taxon>Harpactorini</taxon>
        <taxon>Rhynocoris</taxon>
    </lineage>
</organism>
<dbReference type="GO" id="GO:0004984">
    <property type="term" value="F:olfactory receptor activity"/>
    <property type="evidence" value="ECO:0007669"/>
    <property type="project" value="InterPro"/>
</dbReference>
<evidence type="ECO:0000256" key="11">
    <source>
        <dbReference type="SAM" id="MobiDB-lite"/>
    </source>
</evidence>
<gene>
    <name evidence="12" type="ORF">O3M35_009748</name>
</gene>
<comment type="caution">
    <text evidence="12">The sequence shown here is derived from an EMBL/GenBank/DDBJ whole genome shotgun (WGS) entry which is preliminary data.</text>
</comment>
<keyword evidence="13" id="KW-1185">Reference proteome</keyword>
<evidence type="ECO:0000256" key="4">
    <source>
        <dbReference type="ARBA" id="ARBA00022692"/>
    </source>
</evidence>
<dbReference type="Proteomes" id="UP001461498">
    <property type="component" value="Unassembled WGS sequence"/>
</dbReference>
<evidence type="ECO:0000256" key="2">
    <source>
        <dbReference type="ARBA" id="ARBA00022475"/>
    </source>
</evidence>
<dbReference type="InterPro" id="IPR004117">
    <property type="entry name" value="7tm6_olfct_rcpt"/>
</dbReference>
<dbReference type="PANTHER" id="PTHR21137">
    <property type="entry name" value="ODORANT RECEPTOR"/>
    <property type="match status" value="1"/>
</dbReference>
<dbReference type="GO" id="GO:0005549">
    <property type="term" value="F:odorant binding"/>
    <property type="evidence" value="ECO:0007669"/>
    <property type="project" value="InterPro"/>
</dbReference>